<comment type="caution">
    <text evidence="6">The sequence shown here is derived from an EMBL/GenBank/DDBJ whole genome shotgun (WGS) entry which is preliminary data.</text>
</comment>
<evidence type="ECO:0000256" key="1">
    <source>
        <dbReference type="ARBA" id="ARBA00001947"/>
    </source>
</evidence>
<dbReference type="InterPro" id="IPR036866">
    <property type="entry name" value="RibonucZ/Hydroxyglut_hydro"/>
</dbReference>
<dbReference type="PANTHER" id="PTHR46233">
    <property type="entry name" value="HYDROXYACYLGLUTATHIONE HYDROLASE GLOC"/>
    <property type="match status" value="1"/>
</dbReference>
<dbReference type="CDD" id="cd06262">
    <property type="entry name" value="metallo-hydrolase-like_MBL-fold"/>
    <property type="match status" value="1"/>
</dbReference>
<name>X1BG90_9ZZZZ</name>
<evidence type="ECO:0000256" key="3">
    <source>
        <dbReference type="ARBA" id="ARBA00022801"/>
    </source>
</evidence>
<organism evidence="6">
    <name type="scientific">marine sediment metagenome</name>
    <dbReference type="NCBI Taxonomy" id="412755"/>
    <lineage>
        <taxon>unclassified sequences</taxon>
        <taxon>metagenomes</taxon>
        <taxon>ecological metagenomes</taxon>
    </lineage>
</organism>
<dbReference type="InterPro" id="IPR001279">
    <property type="entry name" value="Metallo-B-lactamas"/>
</dbReference>
<dbReference type="PANTHER" id="PTHR46233:SF3">
    <property type="entry name" value="HYDROXYACYLGLUTATHIONE HYDROLASE GLOC"/>
    <property type="match status" value="1"/>
</dbReference>
<reference evidence="6" key="1">
    <citation type="journal article" date="2014" name="Front. Microbiol.">
        <title>High frequency of phylogenetically diverse reductive dehalogenase-homologous genes in deep subseafloor sedimentary metagenomes.</title>
        <authorList>
            <person name="Kawai M."/>
            <person name="Futagami T."/>
            <person name="Toyoda A."/>
            <person name="Takaki Y."/>
            <person name="Nishi S."/>
            <person name="Hori S."/>
            <person name="Arai W."/>
            <person name="Tsubouchi T."/>
            <person name="Morono Y."/>
            <person name="Uchiyama I."/>
            <person name="Ito T."/>
            <person name="Fujiyama A."/>
            <person name="Inagaki F."/>
            <person name="Takami H."/>
        </authorList>
    </citation>
    <scope>NUCLEOTIDE SEQUENCE</scope>
    <source>
        <strain evidence="6">Expedition CK06-06</strain>
    </source>
</reference>
<protein>
    <recommendedName>
        <fullName evidence="5">Metallo-beta-lactamase domain-containing protein</fullName>
    </recommendedName>
</protein>
<evidence type="ECO:0000256" key="2">
    <source>
        <dbReference type="ARBA" id="ARBA00022723"/>
    </source>
</evidence>
<evidence type="ECO:0000256" key="4">
    <source>
        <dbReference type="ARBA" id="ARBA00022833"/>
    </source>
</evidence>
<dbReference type="Gene3D" id="3.60.15.10">
    <property type="entry name" value="Ribonuclease Z/Hydroxyacylglutathione hydrolase-like"/>
    <property type="match status" value="1"/>
</dbReference>
<dbReference type="GO" id="GO:0046872">
    <property type="term" value="F:metal ion binding"/>
    <property type="evidence" value="ECO:0007669"/>
    <property type="project" value="UniProtKB-KW"/>
</dbReference>
<dbReference type="InterPro" id="IPR051453">
    <property type="entry name" value="MBL_Glyoxalase_II"/>
</dbReference>
<dbReference type="SUPFAM" id="SSF56281">
    <property type="entry name" value="Metallo-hydrolase/oxidoreductase"/>
    <property type="match status" value="1"/>
</dbReference>
<gene>
    <name evidence="6" type="ORF">S01H4_05417</name>
</gene>
<keyword evidence="4" id="KW-0862">Zinc</keyword>
<dbReference type="GO" id="GO:0016787">
    <property type="term" value="F:hydrolase activity"/>
    <property type="evidence" value="ECO:0007669"/>
    <property type="project" value="UniProtKB-KW"/>
</dbReference>
<sequence length="219" mass="24717">MKLKRLELGFFKVNCYMLSINGANIIIDPGADFDIIQKHLKGYNIKPDFILNTHGHHDHIGAVSAIILNYKIPFYIHELEEPIITDPEKNFSSFFGENELSLKTYNLIKDTDYSYFADFGIEIINAPGHTPGSIMLKAGNYLFTGDLLFKGAIGRTDLPGGNTVQIKKSLANLKKMDRQLIIYPGHGQSSNLEYELESNYYLKEYFLKESSGKEKGGLL</sequence>
<keyword evidence="3" id="KW-0378">Hydrolase</keyword>
<comment type="cofactor">
    <cofactor evidence="1">
        <name>Zn(2+)</name>
        <dbReference type="ChEBI" id="CHEBI:29105"/>
    </cofactor>
</comment>
<dbReference type="EMBL" id="BART01001569">
    <property type="protein sequence ID" value="GAG71051.1"/>
    <property type="molecule type" value="Genomic_DNA"/>
</dbReference>
<dbReference type="AlphaFoldDB" id="X1BG90"/>
<evidence type="ECO:0000313" key="6">
    <source>
        <dbReference type="EMBL" id="GAG71051.1"/>
    </source>
</evidence>
<accession>X1BG90</accession>
<feature type="domain" description="Metallo-beta-lactamase" evidence="5">
    <location>
        <begin position="12"/>
        <end position="186"/>
    </location>
</feature>
<dbReference type="SMART" id="SM00849">
    <property type="entry name" value="Lactamase_B"/>
    <property type="match status" value="1"/>
</dbReference>
<dbReference type="Pfam" id="PF00753">
    <property type="entry name" value="Lactamase_B"/>
    <property type="match status" value="1"/>
</dbReference>
<keyword evidence="2" id="KW-0479">Metal-binding</keyword>
<proteinExistence type="predicted"/>
<evidence type="ECO:0000259" key="5">
    <source>
        <dbReference type="SMART" id="SM00849"/>
    </source>
</evidence>